<dbReference type="SUPFAM" id="SSF55856">
    <property type="entry name" value="Cytochrome b5-like heme/steroid binding domain"/>
    <property type="match status" value="1"/>
</dbReference>
<evidence type="ECO:0000256" key="1">
    <source>
        <dbReference type="ARBA" id="ARBA00038357"/>
    </source>
</evidence>
<proteinExistence type="inferred from homology"/>
<dbReference type="STRING" id="1555241.A0A4P9X2D2"/>
<dbReference type="InterPro" id="IPR001199">
    <property type="entry name" value="Cyt_B5-like_heme/steroid-bd"/>
</dbReference>
<dbReference type="FunFam" id="3.10.120.10:FF:000003">
    <property type="entry name" value="membrane-associated progesterone receptor component 1"/>
    <property type="match status" value="1"/>
</dbReference>
<evidence type="ECO:0000313" key="3">
    <source>
        <dbReference type="EMBL" id="RKO99278.1"/>
    </source>
</evidence>
<name>A0A4P9X2D2_9FUNG</name>
<dbReference type="GO" id="GO:0020037">
    <property type="term" value="F:heme binding"/>
    <property type="evidence" value="ECO:0007669"/>
    <property type="project" value="UniProtKB-ARBA"/>
</dbReference>
<feature type="domain" description="Cytochrome b5 heme-binding" evidence="2">
    <location>
        <begin position="8"/>
        <end position="104"/>
    </location>
</feature>
<dbReference type="GO" id="GO:0005783">
    <property type="term" value="C:endoplasmic reticulum"/>
    <property type="evidence" value="ECO:0007669"/>
    <property type="project" value="TreeGrafter"/>
</dbReference>
<dbReference type="PANTHER" id="PTHR10281:SF115">
    <property type="entry name" value="BINDING PROTEIN, PUTATIVE (AFU_ORTHOLOGUE AFUA_4G06240)-RELATED"/>
    <property type="match status" value="1"/>
</dbReference>
<gene>
    <name evidence="3" type="ORF">CXG81DRAFT_14714</name>
</gene>
<dbReference type="GO" id="GO:0016020">
    <property type="term" value="C:membrane"/>
    <property type="evidence" value="ECO:0007669"/>
    <property type="project" value="TreeGrafter"/>
</dbReference>
<comment type="similarity">
    <text evidence="1">Belongs to the cytochrome b5 family. MAPR subfamily.</text>
</comment>
<dbReference type="InterPro" id="IPR050577">
    <property type="entry name" value="MAPR/NEUFC/NENF-like"/>
</dbReference>
<keyword evidence="4" id="KW-1185">Reference proteome</keyword>
<dbReference type="Pfam" id="PF00173">
    <property type="entry name" value="Cyt-b5"/>
    <property type="match status" value="1"/>
</dbReference>
<dbReference type="AlphaFoldDB" id="A0A4P9X2D2"/>
<dbReference type="PANTHER" id="PTHR10281">
    <property type="entry name" value="MEMBRANE-ASSOCIATED PROGESTERONE RECEPTOR COMPONENT-RELATED"/>
    <property type="match status" value="1"/>
</dbReference>
<dbReference type="InterPro" id="IPR036400">
    <property type="entry name" value="Cyt_B5-like_heme/steroid_sf"/>
</dbReference>
<evidence type="ECO:0000259" key="2">
    <source>
        <dbReference type="SMART" id="SM01117"/>
    </source>
</evidence>
<evidence type="ECO:0000313" key="4">
    <source>
        <dbReference type="Proteomes" id="UP000274922"/>
    </source>
</evidence>
<sequence>RFSPPRVFEADELLPFDGSDPEKPIYIAIKGIVFDLSGNRKSYAPGGSYHVFAGKDPSMALGKSSLKPEECVADFSSLDAEQMKVLDQWLAFFTKRYPRVGVIKGSYAALHNL</sequence>
<feature type="non-terminal residue" evidence="3">
    <location>
        <position position="1"/>
    </location>
</feature>
<dbReference type="Proteomes" id="UP000274922">
    <property type="component" value="Unassembled WGS sequence"/>
</dbReference>
<dbReference type="EMBL" id="ML014301">
    <property type="protein sequence ID" value="RKO99278.1"/>
    <property type="molecule type" value="Genomic_DNA"/>
</dbReference>
<protein>
    <recommendedName>
        <fullName evidence="2">Cytochrome b5 heme-binding domain-containing protein</fullName>
    </recommendedName>
</protein>
<accession>A0A4P9X2D2</accession>
<dbReference type="OrthoDB" id="899at2759"/>
<reference evidence="4" key="1">
    <citation type="journal article" date="2018" name="Nat. Microbiol.">
        <title>Leveraging single-cell genomics to expand the fungal tree of life.</title>
        <authorList>
            <person name="Ahrendt S.R."/>
            <person name="Quandt C.A."/>
            <person name="Ciobanu D."/>
            <person name="Clum A."/>
            <person name="Salamov A."/>
            <person name="Andreopoulos B."/>
            <person name="Cheng J.F."/>
            <person name="Woyke T."/>
            <person name="Pelin A."/>
            <person name="Henrissat B."/>
            <person name="Reynolds N.K."/>
            <person name="Benny G.L."/>
            <person name="Smith M.E."/>
            <person name="James T.Y."/>
            <person name="Grigoriev I.V."/>
        </authorList>
    </citation>
    <scope>NUCLEOTIDE SEQUENCE [LARGE SCALE GENOMIC DNA]</scope>
    <source>
        <strain evidence="4">ATCC 52028</strain>
    </source>
</reference>
<dbReference type="SMART" id="SM01117">
    <property type="entry name" value="Cyt-b5"/>
    <property type="match status" value="1"/>
</dbReference>
<organism evidence="3 4">
    <name type="scientific">Caulochytrium protostelioides</name>
    <dbReference type="NCBI Taxonomy" id="1555241"/>
    <lineage>
        <taxon>Eukaryota</taxon>
        <taxon>Fungi</taxon>
        <taxon>Fungi incertae sedis</taxon>
        <taxon>Chytridiomycota</taxon>
        <taxon>Chytridiomycota incertae sedis</taxon>
        <taxon>Chytridiomycetes</taxon>
        <taxon>Caulochytriales</taxon>
        <taxon>Caulochytriaceae</taxon>
        <taxon>Caulochytrium</taxon>
    </lineage>
</organism>
<dbReference type="Gene3D" id="3.10.120.10">
    <property type="entry name" value="Cytochrome b5-like heme/steroid binding domain"/>
    <property type="match status" value="1"/>
</dbReference>